<dbReference type="PRINTS" id="PR00237">
    <property type="entry name" value="GPCRRHODOPSN"/>
</dbReference>
<dbReference type="Pfam" id="PF13855">
    <property type="entry name" value="LRR_8"/>
    <property type="match status" value="5"/>
</dbReference>
<feature type="domain" description="G-protein coupled receptors family 1 profile" evidence="11">
    <location>
        <begin position="842"/>
        <end position="1089"/>
    </location>
</feature>
<reference evidence="12" key="1">
    <citation type="journal article" date="2023" name="IScience">
        <title>Live-bearing cockroach genome reveals convergent evolutionary mechanisms linked to viviparity in insects and beyond.</title>
        <authorList>
            <person name="Fouks B."/>
            <person name="Harrison M.C."/>
            <person name="Mikhailova A.A."/>
            <person name="Marchal E."/>
            <person name="English S."/>
            <person name="Carruthers M."/>
            <person name="Jennings E.C."/>
            <person name="Chiamaka E.L."/>
            <person name="Frigard R.A."/>
            <person name="Pippel M."/>
            <person name="Attardo G.M."/>
            <person name="Benoit J.B."/>
            <person name="Bornberg-Bauer E."/>
            <person name="Tobe S.S."/>
        </authorList>
    </citation>
    <scope>NUCLEOTIDE SEQUENCE</scope>
    <source>
        <strain evidence="12">Stay&amp;Tobe</strain>
    </source>
</reference>
<feature type="chain" id="PRO_5042075239" description="G-protein coupled receptors family 1 profile domain-containing protein" evidence="10">
    <location>
        <begin position="16"/>
        <end position="1166"/>
    </location>
</feature>
<feature type="transmembrane region" description="Helical" evidence="9">
    <location>
        <begin position="985"/>
        <end position="1009"/>
    </location>
</feature>
<dbReference type="InterPro" id="IPR003591">
    <property type="entry name" value="Leu-rich_rpt_typical-subtyp"/>
</dbReference>
<evidence type="ECO:0000256" key="9">
    <source>
        <dbReference type="SAM" id="Phobius"/>
    </source>
</evidence>
<feature type="transmembrane region" description="Helical" evidence="9">
    <location>
        <begin position="863"/>
        <end position="884"/>
    </location>
</feature>
<gene>
    <name evidence="12" type="ORF">L9F63_024656</name>
</gene>
<dbReference type="SMART" id="SM00369">
    <property type="entry name" value="LRR_TYP"/>
    <property type="match status" value="15"/>
</dbReference>
<evidence type="ECO:0000256" key="3">
    <source>
        <dbReference type="ARBA" id="ARBA00022614"/>
    </source>
</evidence>
<keyword evidence="6" id="KW-0677">Repeat</keyword>
<dbReference type="InterPro" id="IPR017452">
    <property type="entry name" value="GPCR_Rhodpsn_7TM"/>
</dbReference>
<evidence type="ECO:0000313" key="13">
    <source>
        <dbReference type="Proteomes" id="UP001233999"/>
    </source>
</evidence>
<evidence type="ECO:0000256" key="4">
    <source>
        <dbReference type="ARBA" id="ARBA00022692"/>
    </source>
</evidence>
<name>A0AAD7ZF86_DIPPU</name>
<dbReference type="PANTHER" id="PTHR24373:SF275">
    <property type="entry name" value="TIR DOMAIN-CONTAINING PROTEIN"/>
    <property type="match status" value="1"/>
</dbReference>
<dbReference type="GO" id="GO:0016020">
    <property type="term" value="C:membrane"/>
    <property type="evidence" value="ECO:0007669"/>
    <property type="project" value="UniProtKB-SubCell"/>
</dbReference>
<dbReference type="SUPFAM" id="SSF52058">
    <property type="entry name" value="L domain-like"/>
    <property type="match status" value="2"/>
</dbReference>
<evidence type="ECO:0000313" key="12">
    <source>
        <dbReference type="EMBL" id="KAJ9579240.1"/>
    </source>
</evidence>
<dbReference type="Proteomes" id="UP001233999">
    <property type="component" value="Unassembled WGS sequence"/>
</dbReference>
<feature type="transmembrane region" description="Helical" evidence="9">
    <location>
        <begin position="907"/>
        <end position="925"/>
    </location>
</feature>
<evidence type="ECO:0000256" key="7">
    <source>
        <dbReference type="ARBA" id="ARBA00022989"/>
    </source>
</evidence>
<dbReference type="InterPro" id="IPR050328">
    <property type="entry name" value="Dev_Immune_Receptor"/>
</dbReference>
<dbReference type="InterPro" id="IPR001611">
    <property type="entry name" value="Leu-rich_rpt"/>
</dbReference>
<dbReference type="SMART" id="SM00365">
    <property type="entry name" value="LRR_SD22"/>
    <property type="match status" value="6"/>
</dbReference>
<keyword evidence="13" id="KW-1185">Reference proteome</keyword>
<comment type="caution">
    <text evidence="12">The sequence shown here is derived from an EMBL/GenBank/DDBJ whole genome shotgun (WGS) entry which is preliminary data.</text>
</comment>
<evidence type="ECO:0000256" key="6">
    <source>
        <dbReference type="ARBA" id="ARBA00022737"/>
    </source>
</evidence>
<dbReference type="PROSITE" id="PS51450">
    <property type="entry name" value="LRR"/>
    <property type="match status" value="6"/>
</dbReference>
<dbReference type="InterPro" id="IPR032675">
    <property type="entry name" value="LRR_dom_sf"/>
</dbReference>
<dbReference type="Pfam" id="PF00560">
    <property type="entry name" value="LRR_1"/>
    <property type="match status" value="1"/>
</dbReference>
<dbReference type="Gene3D" id="3.80.10.10">
    <property type="entry name" value="Ribonuclease Inhibitor"/>
    <property type="match status" value="4"/>
</dbReference>
<evidence type="ECO:0000256" key="10">
    <source>
        <dbReference type="SAM" id="SignalP"/>
    </source>
</evidence>
<sequence length="1166" mass="134118">MLLAVLMCYVALVWGECPSTCQCSRYNTLCSFARLNTVPSGLPNTTQLVRVHQDHIPLLNKSIISHLHNITCLQLDQVRLQRIEPETFSMFSNLQSLTIIRNNLTTLHAHTFTHLPNLHLLNLSNNEIHVLKSESFFGLDSLRHLDMSLNSLTIENNAFALTRTQKCDFIKTPRKLDLHSNAVLEIELESFKNLCMFTHVDLGLINLRNLMRDVFLGFTNVTHLHVHVVHDSLFGLRLRTGFLNGLSSLVNLIMNGGDITSINAFSFRNLTLVRYLDLRYNRIYKLQTAAFFGLRSLKILKLDLNPLNSIHGDTFFGLRSLEILTLVDCQINILESNAFRGVLNLRVLDLSKNYILTFGDNIFSNLYEVRELRIGYISLFNKPSVFENVNSVKYLSRYSVPNGVPENLSRIDSVGLVGPFKPIQNIQVLRTLNFDIYAEFDDPKQSMSDVLESIRYIKEITLQISHLNSTEIFHVLQYSLSSVTVVSSNFGELSYKNAFHLPNINTFKLGNSNITEIQKGAFQEADLLTVLVLNHNYGFRIKSQAFDGIYNLKTLSLWNNKIQEINDKAFLGLQNLELLDLSENNISFLSPQIFHGLKSIKTINLYNNTLRSINASVFGSICKKDFKLSCKNATSYEYCDPDTALTTLEFLDLGNNNITYIDPHAFIFCLNLRTLYLNENRLFSLTNSFLYTPNLQNLYIYACNVTVVPNNTFVCTPELTYIDLGDNTIRNLSVTPFLHLRKLKEINIFYNYLICNCELYNTWVWFNKYNIDYNPDNTHFYPTPLLCDNKSIETVLFNLKCHKTHVYSNQDKNVAAENDFRIFKQYIEPIILIIILILGLLCNGFLLYISLRYSEMRTKQNTCIIHLSLVDIINLLLNLMLSYWDVLNISWELGETTCKIFITSKDILVGATVFSVVSLSLERAIAARSFINLKNSCVSDIQPTTWFILMIWVSSIVISLPAYFFSTVRLRCLSNAEYIRRVWLFQLMVYCILPTITVISCNIMTWFFLRESIRKMPGEIKNNIRTKNRKIVGNTVLILALLFIATYSPSFILRVLVSLSIVSIDNIFLVSFFTYCLFFCNSIINPISIFVMSSKYKSHAVSYFKFFTKETSSRGKPVHLNARRQVTAFQGNFNRNASQSIYIDRAKMLQQARERMFSCQQYDNFS</sequence>
<dbReference type="AlphaFoldDB" id="A0AAD7ZF86"/>
<organism evidence="12 13">
    <name type="scientific">Diploptera punctata</name>
    <name type="common">Pacific beetle cockroach</name>
    <dbReference type="NCBI Taxonomy" id="6984"/>
    <lineage>
        <taxon>Eukaryota</taxon>
        <taxon>Metazoa</taxon>
        <taxon>Ecdysozoa</taxon>
        <taxon>Arthropoda</taxon>
        <taxon>Hexapoda</taxon>
        <taxon>Insecta</taxon>
        <taxon>Pterygota</taxon>
        <taxon>Neoptera</taxon>
        <taxon>Polyneoptera</taxon>
        <taxon>Dictyoptera</taxon>
        <taxon>Blattodea</taxon>
        <taxon>Blaberoidea</taxon>
        <taxon>Blaberidae</taxon>
        <taxon>Diplopterinae</taxon>
        <taxon>Diploptera</taxon>
    </lineage>
</organism>
<keyword evidence="3" id="KW-0433">Leucine-rich repeat</keyword>
<dbReference type="CDD" id="cd00637">
    <property type="entry name" value="7tm_classA_rhodopsin-like"/>
    <property type="match status" value="1"/>
</dbReference>
<keyword evidence="8 9" id="KW-0472">Membrane</keyword>
<comment type="similarity">
    <text evidence="2">Belongs to the G-protein coupled receptor 1 family.</text>
</comment>
<feature type="transmembrane region" description="Helical" evidence="9">
    <location>
        <begin position="1030"/>
        <end position="1047"/>
    </location>
</feature>
<evidence type="ECO:0000256" key="1">
    <source>
        <dbReference type="ARBA" id="ARBA00004370"/>
    </source>
</evidence>
<dbReference type="PANTHER" id="PTHR24373">
    <property type="entry name" value="SLIT RELATED LEUCINE-RICH REPEAT NEURONAL PROTEIN"/>
    <property type="match status" value="1"/>
</dbReference>
<reference evidence="12" key="2">
    <citation type="submission" date="2023-05" db="EMBL/GenBank/DDBJ databases">
        <authorList>
            <person name="Fouks B."/>
        </authorList>
    </citation>
    <scope>NUCLEOTIDE SEQUENCE</scope>
    <source>
        <strain evidence="12">Stay&amp;Tobe</strain>
        <tissue evidence="12">Testes</tissue>
    </source>
</reference>
<proteinExistence type="inferred from homology"/>
<feature type="signal peptide" evidence="10">
    <location>
        <begin position="1"/>
        <end position="15"/>
    </location>
</feature>
<dbReference type="InterPro" id="IPR000276">
    <property type="entry name" value="GPCR_Rhodpsn"/>
</dbReference>
<comment type="subcellular location">
    <subcellularLocation>
        <location evidence="1">Membrane</location>
    </subcellularLocation>
</comment>
<evidence type="ECO:0000256" key="5">
    <source>
        <dbReference type="ARBA" id="ARBA00022729"/>
    </source>
</evidence>
<dbReference type="Gene3D" id="1.20.1070.10">
    <property type="entry name" value="Rhodopsin 7-helix transmembrane proteins"/>
    <property type="match status" value="1"/>
</dbReference>
<dbReference type="SUPFAM" id="SSF81321">
    <property type="entry name" value="Family A G protein-coupled receptor-like"/>
    <property type="match status" value="1"/>
</dbReference>
<evidence type="ECO:0000256" key="8">
    <source>
        <dbReference type="ARBA" id="ARBA00023136"/>
    </source>
</evidence>
<dbReference type="GO" id="GO:0004930">
    <property type="term" value="F:G protein-coupled receptor activity"/>
    <property type="evidence" value="ECO:0007669"/>
    <property type="project" value="InterPro"/>
</dbReference>
<dbReference type="PROSITE" id="PS50262">
    <property type="entry name" value="G_PROTEIN_RECEP_F1_2"/>
    <property type="match status" value="1"/>
</dbReference>
<keyword evidence="4 9" id="KW-0812">Transmembrane</keyword>
<feature type="transmembrane region" description="Helical" evidence="9">
    <location>
        <begin position="1067"/>
        <end position="1092"/>
    </location>
</feature>
<keyword evidence="5 10" id="KW-0732">Signal</keyword>
<feature type="transmembrane region" description="Helical" evidence="9">
    <location>
        <begin position="830"/>
        <end position="851"/>
    </location>
</feature>
<evidence type="ECO:0000259" key="11">
    <source>
        <dbReference type="PROSITE" id="PS50262"/>
    </source>
</evidence>
<evidence type="ECO:0000256" key="2">
    <source>
        <dbReference type="ARBA" id="ARBA00010663"/>
    </source>
</evidence>
<keyword evidence="7 9" id="KW-1133">Transmembrane helix</keyword>
<protein>
    <recommendedName>
        <fullName evidence="11">G-protein coupled receptors family 1 profile domain-containing protein</fullName>
    </recommendedName>
</protein>
<feature type="transmembrane region" description="Helical" evidence="9">
    <location>
        <begin position="946"/>
        <end position="965"/>
    </location>
</feature>
<dbReference type="EMBL" id="JASPKZ010008578">
    <property type="protein sequence ID" value="KAJ9579240.1"/>
    <property type="molecule type" value="Genomic_DNA"/>
</dbReference>
<accession>A0AAD7ZF86</accession>
<dbReference type="Pfam" id="PF00001">
    <property type="entry name" value="7tm_1"/>
    <property type="match status" value="1"/>
</dbReference>